<sequence>MRATIIHGPRDIRVEERPYPNVRLPPDVVVKVTASCVCGSDLWPYRGVRETAEPRAIGHEFVGVVESVGDAVTALVPGDFVVAPWVGNCGECPQCRNGITVACDHRASWGSIDEHGFHVDGGQGEAVRVPRAEATLVKVPGVDRPDAELTANLLALSDVMGTGHHAAVSAAAGPGRSVVVVGDGAVGLCGVLAAKRLGAERIIMMSRHAERQALAKEFGATDIVEERGKAGAEAVRSLLGGVAADSVLECVGTKESMDQALRSTRPGGSVGFVGVPAGGAELPIGVLFAKNISVAGGAASTRVYLPELLEDVLAGKINPGRVFDVEMPLDDAAEAYKAMDERRAIKVLLKP</sequence>
<dbReference type="Pfam" id="PF00107">
    <property type="entry name" value="ADH_zinc_N"/>
    <property type="match status" value="1"/>
</dbReference>
<name>A0A1H1B8I6_9MICC</name>
<dbReference type="InterPro" id="IPR020843">
    <property type="entry name" value="ER"/>
</dbReference>
<dbReference type="GO" id="GO:0016491">
    <property type="term" value="F:oxidoreductase activity"/>
    <property type="evidence" value="ECO:0007669"/>
    <property type="project" value="UniProtKB-KW"/>
</dbReference>
<dbReference type="RefSeq" id="WP_074699719.1">
    <property type="nucleotide sequence ID" value="NZ_CP018863.1"/>
</dbReference>
<evidence type="ECO:0000256" key="2">
    <source>
        <dbReference type="ARBA" id="ARBA00022723"/>
    </source>
</evidence>
<reference evidence="7 8" key="1">
    <citation type="submission" date="2016-10" db="EMBL/GenBank/DDBJ databases">
        <authorList>
            <person name="de Groot N.N."/>
        </authorList>
    </citation>
    <scope>NUCLEOTIDE SEQUENCE [LARGE SCALE GENOMIC DNA]</scope>
    <source>
        <strain evidence="7 8">DSM 20117</strain>
    </source>
</reference>
<protein>
    <recommendedName>
        <fullName evidence="6">Enoyl reductase (ER) domain-containing protein</fullName>
    </recommendedName>
</protein>
<proteinExistence type="inferred from homology"/>
<evidence type="ECO:0000256" key="5">
    <source>
        <dbReference type="RuleBase" id="RU361277"/>
    </source>
</evidence>
<dbReference type="Proteomes" id="UP000181917">
    <property type="component" value="Unassembled WGS sequence"/>
</dbReference>
<comment type="cofactor">
    <cofactor evidence="1 5">
        <name>Zn(2+)</name>
        <dbReference type="ChEBI" id="CHEBI:29105"/>
    </cofactor>
</comment>
<feature type="domain" description="Enoyl reductase (ER)" evidence="6">
    <location>
        <begin position="8"/>
        <end position="349"/>
    </location>
</feature>
<dbReference type="Gene3D" id="3.90.180.10">
    <property type="entry name" value="Medium-chain alcohol dehydrogenases, catalytic domain"/>
    <property type="match status" value="1"/>
</dbReference>
<gene>
    <name evidence="7" type="ORF">SAMN04489742_1292</name>
</gene>
<dbReference type="PANTHER" id="PTHR42813:SF2">
    <property type="entry name" value="DEHYDROGENASE, ZINC-CONTAINING, PUTATIVE (AFU_ORTHOLOGUE AFUA_2G02810)-RELATED"/>
    <property type="match status" value="1"/>
</dbReference>
<dbReference type="InterPro" id="IPR013149">
    <property type="entry name" value="ADH-like_C"/>
</dbReference>
<evidence type="ECO:0000256" key="1">
    <source>
        <dbReference type="ARBA" id="ARBA00001947"/>
    </source>
</evidence>
<dbReference type="InterPro" id="IPR013154">
    <property type="entry name" value="ADH-like_N"/>
</dbReference>
<dbReference type="PROSITE" id="PS00059">
    <property type="entry name" value="ADH_ZINC"/>
    <property type="match status" value="1"/>
</dbReference>
<dbReference type="OrthoDB" id="241504at2"/>
<keyword evidence="3 5" id="KW-0862">Zinc</keyword>
<dbReference type="STRING" id="37928.SAMN04489742_1292"/>
<dbReference type="PANTHER" id="PTHR42813">
    <property type="entry name" value="ZINC-TYPE ALCOHOL DEHYDROGENASE-LIKE"/>
    <property type="match status" value="1"/>
</dbReference>
<dbReference type="SUPFAM" id="SSF51735">
    <property type="entry name" value="NAD(P)-binding Rossmann-fold domains"/>
    <property type="match status" value="1"/>
</dbReference>
<keyword evidence="4" id="KW-0560">Oxidoreductase</keyword>
<dbReference type="SMART" id="SM00829">
    <property type="entry name" value="PKS_ER"/>
    <property type="match status" value="1"/>
</dbReference>
<organism evidence="7 8">
    <name type="scientific">Crystallibacter crystallopoietes</name>
    <dbReference type="NCBI Taxonomy" id="37928"/>
    <lineage>
        <taxon>Bacteria</taxon>
        <taxon>Bacillati</taxon>
        <taxon>Actinomycetota</taxon>
        <taxon>Actinomycetes</taxon>
        <taxon>Micrococcales</taxon>
        <taxon>Micrococcaceae</taxon>
        <taxon>Crystallibacter</taxon>
    </lineage>
</organism>
<evidence type="ECO:0000259" key="6">
    <source>
        <dbReference type="SMART" id="SM00829"/>
    </source>
</evidence>
<dbReference type="InterPro" id="IPR036291">
    <property type="entry name" value="NAD(P)-bd_dom_sf"/>
</dbReference>
<dbReference type="InterPro" id="IPR011032">
    <property type="entry name" value="GroES-like_sf"/>
</dbReference>
<keyword evidence="2 5" id="KW-0479">Metal-binding</keyword>
<evidence type="ECO:0000313" key="8">
    <source>
        <dbReference type="Proteomes" id="UP000181917"/>
    </source>
</evidence>
<accession>A0A1H1B8I6</accession>
<dbReference type="Gene3D" id="3.40.50.720">
    <property type="entry name" value="NAD(P)-binding Rossmann-like Domain"/>
    <property type="match status" value="1"/>
</dbReference>
<comment type="similarity">
    <text evidence="5">Belongs to the zinc-containing alcohol dehydrogenase family.</text>
</comment>
<evidence type="ECO:0000313" key="7">
    <source>
        <dbReference type="EMBL" id="SDQ48237.1"/>
    </source>
</evidence>
<dbReference type="KEGG" id="acry:AC20117_10895"/>
<evidence type="ECO:0000256" key="4">
    <source>
        <dbReference type="ARBA" id="ARBA00023002"/>
    </source>
</evidence>
<dbReference type="AlphaFoldDB" id="A0A1H1B8I6"/>
<dbReference type="EMBL" id="FNKH01000002">
    <property type="protein sequence ID" value="SDQ48237.1"/>
    <property type="molecule type" value="Genomic_DNA"/>
</dbReference>
<dbReference type="GO" id="GO:0008270">
    <property type="term" value="F:zinc ion binding"/>
    <property type="evidence" value="ECO:0007669"/>
    <property type="project" value="InterPro"/>
</dbReference>
<dbReference type="SUPFAM" id="SSF50129">
    <property type="entry name" value="GroES-like"/>
    <property type="match status" value="1"/>
</dbReference>
<keyword evidence="8" id="KW-1185">Reference proteome</keyword>
<dbReference type="CDD" id="cd08287">
    <property type="entry name" value="FDH_like_ADH3"/>
    <property type="match status" value="1"/>
</dbReference>
<dbReference type="InterPro" id="IPR002328">
    <property type="entry name" value="ADH_Zn_CS"/>
</dbReference>
<evidence type="ECO:0000256" key="3">
    <source>
        <dbReference type="ARBA" id="ARBA00022833"/>
    </source>
</evidence>
<dbReference type="Pfam" id="PF08240">
    <property type="entry name" value="ADH_N"/>
    <property type="match status" value="1"/>
</dbReference>